<feature type="compositionally biased region" description="Basic and acidic residues" evidence="1">
    <location>
        <begin position="343"/>
        <end position="352"/>
    </location>
</feature>
<evidence type="ECO:0000313" key="2">
    <source>
        <dbReference type="EMBL" id="PIA88740.1"/>
    </source>
</evidence>
<dbReference type="AlphaFoldDB" id="A0A2G5H880"/>
<feature type="compositionally biased region" description="Basic and acidic residues" evidence="1">
    <location>
        <begin position="217"/>
        <end position="227"/>
    </location>
</feature>
<dbReference type="EMBL" id="LKMD01000108">
    <property type="protein sequence ID" value="PIA88740.1"/>
    <property type="molecule type" value="Genomic_DNA"/>
</dbReference>
<organism evidence="2 3">
    <name type="scientific">Cercospora beticola</name>
    <name type="common">Sugarbeet leaf spot fungus</name>
    <dbReference type="NCBI Taxonomy" id="122368"/>
    <lineage>
        <taxon>Eukaryota</taxon>
        <taxon>Fungi</taxon>
        <taxon>Dikarya</taxon>
        <taxon>Ascomycota</taxon>
        <taxon>Pezizomycotina</taxon>
        <taxon>Dothideomycetes</taxon>
        <taxon>Dothideomycetidae</taxon>
        <taxon>Mycosphaerellales</taxon>
        <taxon>Mycosphaerellaceae</taxon>
        <taxon>Cercospora</taxon>
    </lineage>
</organism>
<dbReference type="InterPro" id="IPR017956">
    <property type="entry name" value="AT_hook_DNA-bd_motif"/>
</dbReference>
<evidence type="ECO:0000256" key="1">
    <source>
        <dbReference type="SAM" id="MobiDB-lite"/>
    </source>
</evidence>
<accession>A0A2G5H880</accession>
<feature type="compositionally biased region" description="Polar residues" evidence="1">
    <location>
        <begin position="329"/>
        <end position="342"/>
    </location>
</feature>
<feature type="compositionally biased region" description="Acidic residues" evidence="1">
    <location>
        <begin position="757"/>
        <end position="767"/>
    </location>
</feature>
<feature type="compositionally biased region" description="Acidic residues" evidence="1">
    <location>
        <begin position="790"/>
        <end position="800"/>
    </location>
</feature>
<evidence type="ECO:0000313" key="3">
    <source>
        <dbReference type="Proteomes" id="UP000230605"/>
    </source>
</evidence>
<feature type="compositionally biased region" description="Acidic residues" evidence="1">
    <location>
        <begin position="7"/>
        <end position="20"/>
    </location>
</feature>
<proteinExistence type="predicted"/>
<feature type="region of interest" description="Disordered" evidence="1">
    <location>
        <begin position="177"/>
        <end position="912"/>
    </location>
</feature>
<gene>
    <name evidence="2" type="ORF">CB0940_07139</name>
</gene>
<feature type="compositionally biased region" description="Basic and acidic residues" evidence="1">
    <location>
        <begin position="487"/>
        <end position="496"/>
    </location>
</feature>
<feature type="compositionally biased region" description="Basic residues" evidence="1">
    <location>
        <begin position="899"/>
        <end position="912"/>
    </location>
</feature>
<dbReference type="Proteomes" id="UP000230605">
    <property type="component" value="Chromosome 5"/>
</dbReference>
<feature type="compositionally biased region" description="Polar residues" evidence="1">
    <location>
        <begin position="472"/>
        <end position="481"/>
    </location>
</feature>
<feature type="compositionally biased region" description="Low complexity" evidence="1">
    <location>
        <begin position="850"/>
        <end position="862"/>
    </location>
</feature>
<reference evidence="2 3" key="1">
    <citation type="submission" date="2015-10" db="EMBL/GenBank/DDBJ databases">
        <title>The cercosporin biosynthetic gene cluster was horizontally transferred to several fungal lineages and shown to be expanded in Cercospora beticola based on microsynteny with recipient genomes.</title>
        <authorList>
            <person name="De Jonge R."/>
            <person name="Ebert M.K."/>
            <person name="Suttle J.C."/>
            <person name="Jurick Ii W.M."/>
            <person name="Secor G.A."/>
            <person name="Thomma B.P."/>
            <person name="Van De Peer Y."/>
            <person name="Bolton M.D."/>
        </authorList>
    </citation>
    <scope>NUCLEOTIDE SEQUENCE [LARGE SCALE GENOMIC DNA]</scope>
    <source>
        <strain evidence="2 3">09-40</strain>
    </source>
</reference>
<name>A0A2G5H880_CERBT</name>
<feature type="compositionally biased region" description="Polar residues" evidence="1">
    <location>
        <begin position="239"/>
        <end position="281"/>
    </location>
</feature>
<feature type="compositionally biased region" description="Basic and acidic residues" evidence="1">
    <location>
        <begin position="398"/>
        <end position="420"/>
    </location>
</feature>
<dbReference type="SMART" id="SM00384">
    <property type="entry name" value="AT_hook"/>
    <property type="match status" value="3"/>
</dbReference>
<sequence>MPPAICDSEDEEEILVEDDEPSQRSHGSNRSFGQAVALANQILSGSQEPGEADGSSLSTGKWNYDFAICTTLTATGEINRQIADTTRGFFSSATDNSKMKEVPASSAKQKLSRRHTNVDGVTAARPSTTVKRTPTTYGKSSNKSQRSSHPSPDEAFQAYCNNERASQESLSAAFLQPSDSAKPTDGLPGGTLLQDFQHHDPRTLFPDTGSTIPDNESSTRRMIELARDPPVMPDAPIQKLSNESHAQQSSPFAAWSASENQTQTPKLNSDNALPRSVTSAPVDSHDAADTCQNSHLEELKKLSRIKPFAETEACPDQEDIDVARDPKTVGQQPISNSVSAGNDQKRGVDASAKEQLGSHKPRPPPKSSPMVIIPPAEISVSEANNDVSKPPRGRKRKSLDEQGADGHKPDSEAMNSDDRAIGLPKELYKPRPSRRRATAMEEPIDYSIVPEKAVKRRRKTLNDEHIDDSNHKSQAPLTKATSKTHRQQSDNEHRSSAEVSKTTRHSRRDEDAELNLAIANSLRDMDQVAASKASPTRKGKESAQPTPTTPRREARHDPPRPMASPLSPPVSLKERPSASKTTSTTQQPAVTSPTKMLPPSLPASASRKAPRRSQTTIFEDHAASRSPTLSQQQAERLATVKDVPKSSQSNKRKRRTIVQNDEEEEDELAKVSPAKKPAPKKRGRPSKAETAAKADASRRALVDVEDEELVVQHQQLGEKAEKRVSPPQLSEADAEDHDTISHRKKSTKRKSSAVALEDTEDDLEAQQEVDTISQVAKKNGRGRTKKTILEDSDAESVLDDETGHSDAQPKKKGPGRPAKANSNGVVASKEQEQFTSAKATPSAALKPKDANANAAARRAGLGSKEPTPAPSVEKPATVTAARHTTPAPDVKPSPNSHSPIKKNAKVIHRVGLGRRQRVQPLLKIIRPEAKARKEDATRVTTVTSVAELEKKWNAVEE</sequence>
<feature type="compositionally biased region" description="Basic and acidic residues" evidence="1">
    <location>
        <begin position="460"/>
        <end position="471"/>
    </location>
</feature>
<comment type="caution">
    <text evidence="2">The sequence shown here is derived from an EMBL/GenBank/DDBJ whole genome shotgun (WGS) entry which is preliminary data.</text>
</comment>
<protein>
    <submittedName>
        <fullName evidence="2">Uncharacterized protein</fullName>
    </submittedName>
</protein>
<feature type="compositionally biased region" description="Basic and acidic residues" evidence="1">
    <location>
        <begin position="686"/>
        <end position="702"/>
    </location>
</feature>
<feature type="compositionally biased region" description="Basic residues" evidence="1">
    <location>
        <begin position="742"/>
        <end position="751"/>
    </location>
</feature>
<feature type="compositionally biased region" description="Basic and acidic residues" evidence="1">
    <location>
        <begin position="550"/>
        <end position="559"/>
    </location>
</feature>
<dbReference type="OrthoDB" id="5404794at2759"/>
<feature type="region of interest" description="Disordered" evidence="1">
    <location>
        <begin position="91"/>
        <end position="155"/>
    </location>
</feature>
<feature type="region of interest" description="Disordered" evidence="1">
    <location>
        <begin position="1"/>
        <end position="33"/>
    </location>
</feature>
<feature type="compositionally biased region" description="Polar residues" evidence="1">
    <location>
        <begin position="125"/>
        <end position="150"/>
    </location>
</feature>
<dbReference type="GO" id="GO:0003677">
    <property type="term" value="F:DNA binding"/>
    <property type="evidence" value="ECO:0007669"/>
    <property type="project" value="InterPro"/>
</dbReference>
<feature type="compositionally biased region" description="Polar residues" evidence="1">
    <location>
        <begin position="578"/>
        <end position="594"/>
    </location>
</feature>
<feature type="compositionally biased region" description="Polar residues" evidence="1">
    <location>
        <begin position="625"/>
        <end position="634"/>
    </location>
</feature>